<evidence type="ECO:0000313" key="8">
    <source>
        <dbReference type="Proteomes" id="UP001147700"/>
    </source>
</evidence>
<dbReference type="RefSeq" id="WP_202957433.1">
    <property type="nucleotide sequence ID" value="NZ_JAPCID010000018.1"/>
</dbReference>
<comment type="cofactor">
    <cofactor evidence="1">
        <name>FAD</name>
        <dbReference type="ChEBI" id="CHEBI:57692"/>
    </cofactor>
</comment>
<dbReference type="InterPro" id="IPR016169">
    <property type="entry name" value="FAD-bd_PCMH_sub2"/>
</dbReference>
<comment type="caution">
    <text evidence="7">The sequence shown here is derived from an EMBL/GenBank/DDBJ whole genome shotgun (WGS) entry which is preliminary data.</text>
</comment>
<dbReference type="Gene3D" id="3.30.465.10">
    <property type="match status" value="1"/>
</dbReference>
<dbReference type="PROSITE" id="PS00862">
    <property type="entry name" value="OX2_COVAL_FAD"/>
    <property type="match status" value="1"/>
</dbReference>
<name>A0ABT4RJI8_9ACTN</name>
<dbReference type="InterPro" id="IPR016167">
    <property type="entry name" value="FAD-bd_PCMH_sub1"/>
</dbReference>
<evidence type="ECO:0000256" key="4">
    <source>
        <dbReference type="ARBA" id="ARBA00022827"/>
    </source>
</evidence>
<dbReference type="PANTHER" id="PTHR42973:SF39">
    <property type="entry name" value="FAD-BINDING PCMH-TYPE DOMAIN-CONTAINING PROTEIN"/>
    <property type="match status" value="1"/>
</dbReference>
<evidence type="ECO:0000259" key="6">
    <source>
        <dbReference type="PROSITE" id="PS51387"/>
    </source>
</evidence>
<dbReference type="InterPro" id="IPR016166">
    <property type="entry name" value="FAD-bd_PCMH"/>
</dbReference>
<evidence type="ECO:0000256" key="3">
    <source>
        <dbReference type="ARBA" id="ARBA00022630"/>
    </source>
</evidence>
<dbReference type="InterPro" id="IPR036318">
    <property type="entry name" value="FAD-bd_PCMH-like_sf"/>
</dbReference>
<evidence type="ECO:0000256" key="5">
    <source>
        <dbReference type="ARBA" id="ARBA00023002"/>
    </source>
</evidence>
<keyword evidence="3" id="KW-0285">Flavoprotein</keyword>
<evidence type="ECO:0000313" key="7">
    <source>
        <dbReference type="EMBL" id="MDA0138706.1"/>
    </source>
</evidence>
<keyword evidence="8" id="KW-1185">Reference proteome</keyword>
<evidence type="ECO:0000256" key="2">
    <source>
        <dbReference type="ARBA" id="ARBA00005466"/>
    </source>
</evidence>
<dbReference type="InterPro" id="IPR006094">
    <property type="entry name" value="Oxid_FAD_bind_N"/>
</dbReference>
<evidence type="ECO:0000256" key="1">
    <source>
        <dbReference type="ARBA" id="ARBA00001974"/>
    </source>
</evidence>
<dbReference type="Gene3D" id="3.40.462.20">
    <property type="match status" value="1"/>
</dbReference>
<dbReference type="Proteomes" id="UP001147700">
    <property type="component" value="Unassembled WGS sequence"/>
</dbReference>
<sequence length="430" mass="45243">MTTHTAIDFLSPGDAGWDTARTPWHLLADQRPASIARPADVADVIDAVRFARTHGLRVVAQSTGHGAAALGPLHHALLLRTGQMNDVTVDPRARTARVGAGARWCDVLTAVTPHGLTGLHGFSAGVGVAGYVLGGGLGWFARRHGLASEHVRSFEVVTADGERAQVDRDREPDLFWALRGGGGVGVIVTAIELELLAVREAYAGALWWPMTRATEVAHAYREWVGTVPETLTSSLRLMHFPPLPGLPDALRGRALVQLTLADIGEDGEAALAPLRALAPEIDHVGRVPAAALGQIAGDPVDPLPARSHSRLLGSLTAGTIDTLVALADPRVTTLELRHLGGALRRPEHPGAGGGLDAEALVFASGVPATRAHELALRDTFAAIDTLGPAADRDTLLTFAGRGDAAVPAASRERLQRVRAAHDPDRLLGDR</sequence>
<reference evidence="7" key="1">
    <citation type="submission" date="2022-10" db="EMBL/GenBank/DDBJ databases">
        <title>The WGS of Solirubrobacter sp. CPCC 204708.</title>
        <authorList>
            <person name="Jiang Z."/>
        </authorList>
    </citation>
    <scope>NUCLEOTIDE SEQUENCE</scope>
    <source>
        <strain evidence="7">CPCC 204708</strain>
    </source>
</reference>
<dbReference type="Pfam" id="PF01565">
    <property type="entry name" value="FAD_binding_4"/>
    <property type="match status" value="1"/>
</dbReference>
<proteinExistence type="inferred from homology"/>
<dbReference type="InterPro" id="IPR050416">
    <property type="entry name" value="FAD-linked_Oxidoreductase"/>
</dbReference>
<dbReference type="EMBL" id="JAPCID010000018">
    <property type="protein sequence ID" value="MDA0138706.1"/>
    <property type="molecule type" value="Genomic_DNA"/>
</dbReference>
<gene>
    <name evidence="7" type="ORF">OJ962_14475</name>
</gene>
<keyword evidence="4" id="KW-0274">FAD</keyword>
<dbReference type="Gene3D" id="3.30.43.10">
    <property type="entry name" value="Uridine Diphospho-n-acetylenolpyruvylglucosamine Reductase, domain 2"/>
    <property type="match status" value="1"/>
</dbReference>
<protein>
    <submittedName>
        <fullName evidence="7">FAD-binding oxidoreductase</fullName>
    </submittedName>
</protein>
<feature type="domain" description="FAD-binding PCMH-type" evidence="6">
    <location>
        <begin position="28"/>
        <end position="198"/>
    </location>
</feature>
<dbReference type="PROSITE" id="PS51387">
    <property type="entry name" value="FAD_PCMH"/>
    <property type="match status" value="1"/>
</dbReference>
<organism evidence="7 8">
    <name type="scientific">Solirubrobacter deserti</name>
    <dbReference type="NCBI Taxonomy" id="2282478"/>
    <lineage>
        <taxon>Bacteria</taxon>
        <taxon>Bacillati</taxon>
        <taxon>Actinomycetota</taxon>
        <taxon>Thermoleophilia</taxon>
        <taxon>Solirubrobacterales</taxon>
        <taxon>Solirubrobacteraceae</taxon>
        <taxon>Solirubrobacter</taxon>
    </lineage>
</organism>
<comment type="similarity">
    <text evidence="2">Belongs to the oxygen-dependent FAD-linked oxidoreductase family.</text>
</comment>
<accession>A0ABT4RJI8</accession>
<keyword evidence="5" id="KW-0560">Oxidoreductase</keyword>
<dbReference type="PANTHER" id="PTHR42973">
    <property type="entry name" value="BINDING OXIDOREDUCTASE, PUTATIVE (AFU_ORTHOLOGUE AFUA_1G17690)-RELATED"/>
    <property type="match status" value="1"/>
</dbReference>
<dbReference type="InterPro" id="IPR006093">
    <property type="entry name" value="Oxy_OxRdtase_FAD_BS"/>
</dbReference>
<dbReference type="SUPFAM" id="SSF56176">
    <property type="entry name" value="FAD-binding/transporter-associated domain-like"/>
    <property type="match status" value="1"/>
</dbReference>